<dbReference type="PROSITE" id="PS50893">
    <property type="entry name" value="ABC_TRANSPORTER_2"/>
    <property type="match status" value="1"/>
</dbReference>
<keyword evidence="3" id="KW-0547">Nucleotide-binding</keyword>
<keyword evidence="4 7" id="KW-0067">ATP-binding</keyword>
<dbReference type="InterPro" id="IPR052156">
    <property type="entry name" value="BCAA_Transport_ATP-bd_LivF"/>
</dbReference>
<dbReference type="PANTHER" id="PTHR43820">
    <property type="entry name" value="HIGH-AFFINITY BRANCHED-CHAIN AMINO ACID TRANSPORT ATP-BINDING PROTEIN LIVF"/>
    <property type="match status" value="1"/>
</dbReference>
<dbReference type="InterPro" id="IPR017871">
    <property type="entry name" value="ABC_transporter-like_CS"/>
</dbReference>
<evidence type="ECO:0000256" key="1">
    <source>
        <dbReference type="ARBA" id="ARBA00005417"/>
    </source>
</evidence>
<keyword evidence="8" id="KW-1185">Reference proteome</keyword>
<keyword evidence="5" id="KW-0029">Amino-acid transport</keyword>
<dbReference type="InterPro" id="IPR027417">
    <property type="entry name" value="P-loop_NTPase"/>
</dbReference>
<dbReference type="GO" id="GO:0016887">
    <property type="term" value="F:ATP hydrolysis activity"/>
    <property type="evidence" value="ECO:0007669"/>
    <property type="project" value="InterPro"/>
</dbReference>
<dbReference type="CDD" id="cd03224">
    <property type="entry name" value="ABC_TM1139_LivF_branched"/>
    <property type="match status" value="1"/>
</dbReference>
<comment type="similarity">
    <text evidence="1">Belongs to the ABC transporter superfamily.</text>
</comment>
<name>A0A829Y5G3_9GAMM</name>
<dbReference type="GO" id="GO:0015658">
    <property type="term" value="F:branched-chain amino acid transmembrane transporter activity"/>
    <property type="evidence" value="ECO:0007669"/>
    <property type="project" value="TreeGrafter"/>
</dbReference>
<dbReference type="RefSeq" id="WP_161810344.1">
    <property type="nucleotide sequence ID" value="NZ_BLJN01000001.1"/>
</dbReference>
<evidence type="ECO:0000256" key="5">
    <source>
        <dbReference type="ARBA" id="ARBA00022970"/>
    </source>
</evidence>
<accession>A0A829Y5G3</accession>
<dbReference type="SUPFAM" id="SSF52540">
    <property type="entry name" value="P-loop containing nucleoside triphosphate hydrolases"/>
    <property type="match status" value="1"/>
</dbReference>
<dbReference type="GO" id="GO:0005524">
    <property type="term" value="F:ATP binding"/>
    <property type="evidence" value="ECO:0007669"/>
    <property type="project" value="UniProtKB-KW"/>
</dbReference>
<evidence type="ECO:0000313" key="8">
    <source>
        <dbReference type="Proteomes" id="UP000445000"/>
    </source>
</evidence>
<comment type="caution">
    <text evidence="7">The sequence shown here is derived from an EMBL/GenBank/DDBJ whole genome shotgun (WGS) entry which is preliminary data.</text>
</comment>
<evidence type="ECO:0000256" key="2">
    <source>
        <dbReference type="ARBA" id="ARBA00022448"/>
    </source>
</evidence>
<reference evidence="8" key="1">
    <citation type="submission" date="2020-01" db="EMBL/GenBank/DDBJ databases">
        <title>'Steroidobacter agaridevorans' sp. nov., agar-degrading bacteria isolated from rhizosphere soils.</title>
        <authorList>
            <person name="Ikenaga M."/>
            <person name="Kataoka M."/>
            <person name="Murouchi A."/>
            <person name="Katsuragi S."/>
            <person name="Sakai M."/>
        </authorList>
    </citation>
    <scope>NUCLEOTIDE SEQUENCE [LARGE SCALE GENOMIC DNA]</scope>
    <source>
        <strain evidence="8">YU21-B</strain>
    </source>
</reference>
<dbReference type="InterPro" id="IPR003439">
    <property type="entry name" value="ABC_transporter-like_ATP-bd"/>
</dbReference>
<proteinExistence type="inferred from homology"/>
<evidence type="ECO:0000256" key="3">
    <source>
        <dbReference type="ARBA" id="ARBA00022741"/>
    </source>
</evidence>
<protein>
    <submittedName>
        <fullName evidence="7">ABC transporter ATP-binding protein</fullName>
    </submittedName>
</protein>
<dbReference type="GO" id="GO:0015807">
    <property type="term" value="P:L-amino acid transport"/>
    <property type="evidence" value="ECO:0007669"/>
    <property type="project" value="TreeGrafter"/>
</dbReference>
<gene>
    <name evidence="7" type="ORF">GCM10011487_04440</name>
</gene>
<dbReference type="SMART" id="SM00382">
    <property type="entry name" value="AAA"/>
    <property type="match status" value="1"/>
</dbReference>
<dbReference type="PROSITE" id="PS00211">
    <property type="entry name" value="ABC_TRANSPORTER_1"/>
    <property type="match status" value="1"/>
</dbReference>
<evidence type="ECO:0000259" key="6">
    <source>
        <dbReference type="PROSITE" id="PS50893"/>
    </source>
</evidence>
<dbReference type="InterPro" id="IPR003593">
    <property type="entry name" value="AAA+_ATPase"/>
</dbReference>
<organism evidence="7 8">
    <name type="scientific">Steroidobacter agaridevorans</name>
    <dbReference type="NCBI Taxonomy" id="2695856"/>
    <lineage>
        <taxon>Bacteria</taxon>
        <taxon>Pseudomonadati</taxon>
        <taxon>Pseudomonadota</taxon>
        <taxon>Gammaproteobacteria</taxon>
        <taxon>Steroidobacterales</taxon>
        <taxon>Steroidobacteraceae</taxon>
        <taxon>Steroidobacter</taxon>
    </lineage>
</organism>
<keyword evidence="2" id="KW-0813">Transport</keyword>
<dbReference type="Proteomes" id="UP000445000">
    <property type="component" value="Unassembled WGS sequence"/>
</dbReference>
<dbReference type="AlphaFoldDB" id="A0A829Y5G3"/>
<evidence type="ECO:0000256" key="4">
    <source>
        <dbReference type="ARBA" id="ARBA00022840"/>
    </source>
</evidence>
<feature type="domain" description="ABC transporter" evidence="6">
    <location>
        <begin position="4"/>
        <end position="236"/>
    </location>
</feature>
<dbReference type="EMBL" id="BLJN01000001">
    <property type="protein sequence ID" value="GFE78444.1"/>
    <property type="molecule type" value="Genomic_DNA"/>
</dbReference>
<sequence length="236" mass="25429">MSALRLKNVCTGYGPIDVVRGIDLDIAPGQRVALVGSNGAGKSTLVRAINGLLPLREGRLEWGGESISSSSAPQRTRAGIATVPEGRLLFPECTVLENLIAAATYGEPKAHRTQSLETVFELFPRLHERSKQTVGTLSGGEQQMVAIGRALMTRPRLLILDEPSIGLAPKVVAEIFDVLGRLAKSGFSLLLVEQNVQLSLRSTDFAYVLRQGQIVFSGESSALLDHPEVRRAYLGD</sequence>
<dbReference type="Pfam" id="PF00005">
    <property type="entry name" value="ABC_tran"/>
    <property type="match status" value="1"/>
</dbReference>
<dbReference type="PANTHER" id="PTHR43820:SF4">
    <property type="entry name" value="HIGH-AFFINITY BRANCHED-CHAIN AMINO ACID TRANSPORT ATP-BINDING PROTEIN LIVF"/>
    <property type="match status" value="1"/>
</dbReference>
<dbReference type="Gene3D" id="3.40.50.300">
    <property type="entry name" value="P-loop containing nucleotide triphosphate hydrolases"/>
    <property type="match status" value="1"/>
</dbReference>
<evidence type="ECO:0000313" key="7">
    <source>
        <dbReference type="EMBL" id="GFE78444.1"/>
    </source>
</evidence>